<organism evidence="3 4">
    <name type="scientific">Pseudoalteromonas denitrificans DSM 6059</name>
    <dbReference type="NCBI Taxonomy" id="1123010"/>
    <lineage>
        <taxon>Bacteria</taxon>
        <taxon>Pseudomonadati</taxon>
        <taxon>Pseudomonadota</taxon>
        <taxon>Gammaproteobacteria</taxon>
        <taxon>Alteromonadales</taxon>
        <taxon>Pseudoalteromonadaceae</taxon>
        <taxon>Pseudoalteromonas</taxon>
    </lineage>
</organism>
<dbReference type="Proteomes" id="UP000198862">
    <property type="component" value="Unassembled WGS sequence"/>
</dbReference>
<comment type="similarity">
    <text evidence="1">Belongs to the CsgA/CsgB family.</text>
</comment>
<dbReference type="RefSeq" id="WP_245763931.1">
    <property type="nucleotide sequence ID" value="NZ_FOLO01000089.1"/>
</dbReference>
<keyword evidence="4" id="KW-1185">Reference proteome</keyword>
<evidence type="ECO:0000256" key="1">
    <source>
        <dbReference type="ARBA" id="ARBA00009766"/>
    </source>
</evidence>
<accession>A0A1I1UGV5</accession>
<proteinExistence type="inferred from homology"/>
<dbReference type="STRING" id="1123010.SAMN02745724_05233"/>
<sequence length="163" mass="17892">MKIIKNNNKNRMTQLKQFNIALITVPLLFINSITCHAEDLLSGTDLQDSPLSLSLTTTLAITINNSVQHLAISQYGIKNQVTVNQMANMINEINIIQSGINNKANLVQSGSYNTVNLLQQGDGNLAEVIQEGDANIANIKQAGEQTFIVHQIGNEMLVNITQY</sequence>
<protein>
    <submittedName>
        <fullName evidence="3">Minor curlin subunit</fullName>
    </submittedName>
</protein>
<evidence type="ECO:0000313" key="4">
    <source>
        <dbReference type="Proteomes" id="UP000198862"/>
    </source>
</evidence>
<name>A0A1I1UGV5_9GAMM</name>
<gene>
    <name evidence="3" type="ORF">SAMN02745724_05233</name>
</gene>
<dbReference type="GO" id="GO:0007155">
    <property type="term" value="P:cell adhesion"/>
    <property type="evidence" value="ECO:0007669"/>
    <property type="project" value="InterPro"/>
</dbReference>
<dbReference type="EMBL" id="FOLO01000089">
    <property type="protein sequence ID" value="SFD70076.1"/>
    <property type="molecule type" value="Genomic_DNA"/>
</dbReference>
<dbReference type="GO" id="GO:0009289">
    <property type="term" value="C:pilus"/>
    <property type="evidence" value="ECO:0007669"/>
    <property type="project" value="InterPro"/>
</dbReference>
<dbReference type="AlphaFoldDB" id="A0A1I1UGV5"/>
<dbReference type="InterPro" id="IPR009742">
    <property type="entry name" value="Curlin_rpt"/>
</dbReference>
<evidence type="ECO:0000256" key="2">
    <source>
        <dbReference type="ARBA" id="ARBA00022729"/>
    </source>
</evidence>
<reference evidence="3 4" key="1">
    <citation type="submission" date="2016-10" db="EMBL/GenBank/DDBJ databases">
        <authorList>
            <person name="de Groot N.N."/>
        </authorList>
    </citation>
    <scope>NUCLEOTIDE SEQUENCE [LARGE SCALE GENOMIC DNA]</scope>
    <source>
        <strain evidence="3 4">DSM 6059</strain>
    </source>
</reference>
<evidence type="ECO:0000313" key="3">
    <source>
        <dbReference type="EMBL" id="SFD70076.1"/>
    </source>
</evidence>
<keyword evidence="2" id="KW-0732">Signal</keyword>
<dbReference type="Pfam" id="PF07012">
    <property type="entry name" value="Curlin_rpt"/>
    <property type="match status" value="1"/>
</dbReference>